<accession>A0A7L8AF76</accession>
<dbReference type="EMBL" id="CP061813">
    <property type="protein sequence ID" value="QOD60666.1"/>
    <property type="molecule type" value="Genomic_DNA"/>
</dbReference>
<dbReference type="AlphaFoldDB" id="A0A7L8AF76"/>
<keyword evidence="1" id="KW-0472">Membrane</keyword>
<feature type="chain" id="PRO_5032764464" description="Lipoprotein" evidence="2">
    <location>
        <begin position="21"/>
        <end position="147"/>
    </location>
</feature>
<protein>
    <recommendedName>
        <fullName evidence="5">Lipoprotein</fullName>
    </recommendedName>
</protein>
<dbReference type="OrthoDB" id="9959278at2"/>
<dbReference type="RefSeq" id="WP_088354277.1">
    <property type="nucleotide sequence ID" value="NZ_CP061813.1"/>
</dbReference>
<dbReference type="Proteomes" id="UP000516764">
    <property type="component" value="Chromosome"/>
</dbReference>
<evidence type="ECO:0000256" key="1">
    <source>
        <dbReference type="SAM" id="Phobius"/>
    </source>
</evidence>
<evidence type="ECO:0000256" key="2">
    <source>
        <dbReference type="SAM" id="SignalP"/>
    </source>
</evidence>
<dbReference type="KEGG" id="phal:H9I45_15200"/>
<gene>
    <name evidence="3" type="ORF">H9I45_15200</name>
</gene>
<organism evidence="3 4">
    <name type="scientific">Polaribacter haliotis</name>
    <dbReference type="NCBI Taxonomy" id="1888915"/>
    <lineage>
        <taxon>Bacteria</taxon>
        <taxon>Pseudomonadati</taxon>
        <taxon>Bacteroidota</taxon>
        <taxon>Flavobacteriia</taxon>
        <taxon>Flavobacteriales</taxon>
        <taxon>Flavobacteriaceae</taxon>
    </lineage>
</organism>
<evidence type="ECO:0000313" key="3">
    <source>
        <dbReference type="EMBL" id="QOD60666.1"/>
    </source>
</evidence>
<feature type="transmembrane region" description="Helical" evidence="1">
    <location>
        <begin position="122"/>
        <end position="141"/>
    </location>
</feature>
<sequence>MKKILLLIILLILNSCTAKKTVTEYKERIVKDTVNVFKERLVTKQVIDTLLIEKPCDSLGNLKDFEKEIRTEKAKVTLKSVNGNIQVDVNLDSIVNQRIAEYKSTYKSKVDTKEVEIIKFRYPLWLIITAIVSILLNLVLLRIRLTF</sequence>
<feature type="signal peptide" evidence="2">
    <location>
        <begin position="1"/>
        <end position="20"/>
    </location>
</feature>
<keyword evidence="1" id="KW-1133">Transmembrane helix</keyword>
<keyword evidence="4" id="KW-1185">Reference proteome</keyword>
<evidence type="ECO:0000313" key="4">
    <source>
        <dbReference type="Proteomes" id="UP000516764"/>
    </source>
</evidence>
<keyword evidence="2" id="KW-0732">Signal</keyword>
<name>A0A7L8AF76_9FLAO</name>
<evidence type="ECO:0008006" key="5">
    <source>
        <dbReference type="Google" id="ProtNLM"/>
    </source>
</evidence>
<reference evidence="3 4" key="1">
    <citation type="journal article" date="2016" name="Int. J. Syst. Evol. Microbiol.">
        <title>Polaribacter haliotis sp. nov., isolated from the gut of abalone Haliotis discus hannai.</title>
        <authorList>
            <person name="Kim Y.O."/>
            <person name="Park I.S."/>
            <person name="Park S."/>
            <person name="Nam B.H."/>
            <person name="Park J.M."/>
            <person name="Kim D.G."/>
            <person name="Yoon J.H."/>
        </authorList>
    </citation>
    <scope>NUCLEOTIDE SEQUENCE [LARGE SCALE GENOMIC DNA]</scope>
    <source>
        <strain evidence="3 4">KCTC 52418</strain>
    </source>
</reference>
<proteinExistence type="predicted"/>
<keyword evidence="1" id="KW-0812">Transmembrane</keyword>